<evidence type="ECO:0000313" key="2">
    <source>
        <dbReference type="EMBL" id="KIW62085.1"/>
    </source>
</evidence>
<dbReference type="Proteomes" id="UP000054342">
    <property type="component" value="Unassembled WGS sequence"/>
</dbReference>
<dbReference type="OrthoDB" id="4121296at2759"/>
<accession>A0A0D2F541</accession>
<dbReference type="AlphaFoldDB" id="A0A0D2F541"/>
<dbReference type="SUPFAM" id="SSF52540">
    <property type="entry name" value="P-loop containing nucleoside triphosphate hydrolases"/>
    <property type="match status" value="1"/>
</dbReference>
<dbReference type="Pfam" id="PF24564">
    <property type="entry name" value="DUF7605"/>
    <property type="match status" value="1"/>
</dbReference>
<gene>
    <name evidence="2" type="ORF">PV05_02136</name>
</gene>
<dbReference type="HOGENOM" id="CLU_010389_2_1_1"/>
<sequence>MKPTSSDQPDDDQLMLDAKGQISRHPLQYPPYREPSFEVAVEIGINIARVIVDLLKKCPQTLPEQLLRDAIDLASFRSRTEKLVGFVGDSGAGKSTSLNSIMDQPGLAKTEANGTAVTPFAAAYAFQQIEQQAPFTLECSFMNSAELGKYIADLLLDFRRYDFATPQELQHSVEVLQNDRDAAKAVFEAAFDGMEDFDLEKLEYEDNEESREQALDYLQGYIQALDFPEEMHADYTWKHESMDADDCQEQQSLLIDRGLWPFVKDLRISADIDILSRGLTLIDLPGFKDINVARVRAARRAMSRCDEFCLVVRIDRVVDDPIVLEFLKGMRERADACGNSGFNLTIVCTRSADLSNRRSLEKMANMADVRRAQAEIKRVKQSQDNMRGGEYVKALKQADFKLESLMIKARNEKVTGKLKQKYDSWVGTGALKVFCIDNVYYEQTEFHEGRELSGMDALRRGLEQISAESLFKDKDLFIRKNVTALIGSFETWMESSRVNLGVKNTPLLPEVDDLRRTKNALLEWEIDMRQAFKDCVVLPLDEATAQICLTCLEVAKQWDDWHWNSKRTFAANNGNHSTKGAGLHDWNSELLACFRAVTAEGWSKFTVREKRLLSALDGKIIEPWRSYSEKCQQLEAPANFLSSLSARHDLLRAEIPYTKVLYIKEMERLIANANTAGPGSDIVDCMLETYADMKQLRGPGVGEALSTTLLDRVSSDRFVKDYRSRLTEQFKWTMKKATSKIRQTLHTAFDNTESDLTAIQGRSGEARLFKAFPLYEQECASVASKIRKQAEELDDLAAEARKMAKEQYGYCGLAEI</sequence>
<feature type="domain" description="DUF7605" evidence="1">
    <location>
        <begin position="545"/>
        <end position="716"/>
    </location>
</feature>
<dbReference type="InterPro" id="IPR056024">
    <property type="entry name" value="DUF7605"/>
</dbReference>
<protein>
    <recommendedName>
        <fullName evidence="1">DUF7605 domain-containing protein</fullName>
    </recommendedName>
</protein>
<name>A0A0D2F541_9EURO</name>
<evidence type="ECO:0000313" key="3">
    <source>
        <dbReference type="Proteomes" id="UP000054342"/>
    </source>
</evidence>
<dbReference type="PANTHER" id="PTHR36681:SF3">
    <property type="entry name" value="NUCLEAR GTPASE, GERMINAL CENTER-ASSOCIATED, TANDEM DUPLICATE 3"/>
    <property type="match status" value="1"/>
</dbReference>
<dbReference type="GeneID" id="25324044"/>
<dbReference type="EMBL" id="KN847317">
    <property type="protein sequence ID" value="KIW62085.1"/>
    <property type="molecule type" value="Genomic_DNA"/>
</dbReference>
<organism evidence="2 3">
    <name type="scientific">Exophiala xenobiotica</name>
    <dbReference type="NCBI Taxonomy" id="348802"/>
    <lineage>
        <taxon>Eukaryota</taxon>
        <taxon>Fungi</taxon>
        <taxon>Dikarya</taxon>
        <taxon>Ascomycota</taxon>
        <taxon>Pezizomycotina</taxon>
        <taxon>Eurotiomycetes</taxon>
        <taxon>Chaetothyriomycetidae</taxon>
        <taxon>Chaetothyriales</taxon>
        <taxon>Herpotrichiellaceae</taxon>
        <taxon>Exophiala</taxon>
    </lineage>
</organism>
<dbReference type="RefSeq" id="XP_013322669.1">
    <property type="nucleotide sequence ID" value="XM_013467215.1"/>
</dbReference>
<dbReference type="STRING" id="348802.A0A0D2F541"/>
<reference evidence="2 3" key="1">
    <citation type="submission" date="2015-01" db="EMBL/GenBank/DDBJ databases">
        <title>The Genome Sequence of Exophiala xenobiotica CBS118157.</title>
        <authorList>
            <consortium name="The Broad Institute Genomics Platform"/>
            <person name="Cuomo C."/>
            <person name="de Hoog S."/>
            <person name="Gorbushina A."/>
            <person name="Stielow B."/>
            <person name="Teixiera M."/>
            <person name="Abouelleil A."/>
            <person name="Chapman S.B."/>
            <person name="Priest M."/>
            <person name="Young S.K."/>
            <person name="Wortman J."/>
            <person name="Nusbaum C."/>
            <person name="Birren B."/>
        </authorList>
    </citation>
    <scope>NUCLEOTIDE SEQUENCE [LARGE SCALE GENOMIC DNA]</scope>
    <source>
        <strain evidence="2 3">CBS 118157</strain>
    </source>
</reference>
<evidence type="ECO:0000259" key="1">
    <source>
        <dbReference type="Pfam" id="PF24564"/>
    </source>
</evidence>
<dbReference type="Gene3D" id="3.40.50.300">
    <property type="entry name" value="P-loop containing nucleotide triphosphate hydrolases"/>
    <property type="match status" value="1"/>
</dbReference>
<keyword evidence="3" id="KW-1185">Reference proteome</keyword>
<dbReference type="PANTHER" id="PTHR36681">
    <property type="entry name" value="NUCLEAR GTPASE, GERMINAL CENTER-ASSOCIATED, TANDEM DUPLICATE 3"/>
    <property type="match status" value="1"/>
</dbReference>
<dbReference type="InterPro" id="IPR027417">
    <property type="entry name" value="P-loop_NTPase"/>
</dbReference>
<proteinExistence type="predicted"/>